<organism evidence="8 9">
    <name type="scientific">Lacticaseibacillus baoqingensis</name>
    <dbReference type="NCBI Taxonomy" id="2486013"/>
    <lineage>
        <taxon>Bacteria</taxon>
        <taxon>Bacillati</taxon>
        <taxon>Bacillota</taxon>
        <taxon>Bacilli</taxon>
        <taxon>Lactobacillales</taxon>
        <taxon>Lactobacillaceae</taxon>
        <taxon>Lacticaseibacillus</taxon>
    </lineage>
</organism>
<feature type="transmembrane region" description="Helical" evidence="6">
    <location>
        <begin position="199"/>
        <end position="221"/>
    </location>
</feature>
<feature type="transmembrane region" description="Helical" evidence="6">
    <location>
        <begin position="555"/>
        <end position="580"/>
    </location>
</feature>
<dbReference type="PANTHER" id="PTHR46795">
    <property type="entry name" value="ABC TRANSPORTER PERMEASE-RELATED-RELATED"/>
    <property type="match status" value="1"/>
</dbReference>
<evidence type="ECO:0000256" key="4">
    <source>
        <dbReference type="ARBA" id="ARBA00022989"/>
    </source>
</evidence>
<feature type="transmembrane region" description="Helical" evidence="6">
    <location>
        <begin position="609"/>
        <end position="633"/>
    </location>
</feature>
<evidence type="ECO:0000313" key="9">
    <source>
        <dbReference type="Proteomes" id="UP001597252"/>
    </source>
</evidence>
<dbReference type="InterPro" id="IPR052536">
    <property type="entry name" value="ABC-4_Integral_Memb_Prot"/>
</dbReference>
<evidence type="ECO:0000259" key="7">
    <source>
        <dbReference type="Pfam" id="PF02687"/>
    </source>
</evidence>
<keyword evidence="4 6" id="KW-1133">Transmembrane helix</keyword>
<evidence type="ECO:0000256" key="6">
    <source>
        <dbReference type="SAM" id="Phobius"/>
    </source>
</evidence>
<dbReference type="RefSeq" id="WP_125747958.1">
    <property type="nucleotide sequence ID" value="NZ_JBHTON010000005.1"/>
</dbReference>
<dbReference type="InterPro" id="IPR003838">
    <property type="entry name" value="ABC3_permease_C"/>
</dbReference>
<dbReference type="Proteomes" id="UP001597252">
    <property type="component" value="Unassembled WGS sequence"/>
</dbReference>
<accession>A0ABW4E3M8</accession>
<evidence type="ECO:0000256" key="1">
    <source>
        <dbReference type="ARBA" id="ARBA00004651"/>
    </source>
</evidence>
<sequence>MGAWIKRSWAQHASVSRLMAVVLGSLLAVMYAVAALIDDRPLLRQVSQGVGNTTVFPAALVVLLVVMMLFSLTFLLYLNRLLLTRRDGELGLYRRLGMPASRLGRDLGGELGVIFAAGLGAGLLGGILVSKLLAMVLLRLVDVAQPVGLLVSPPAIGELSGYTVVVWLLLAALNAWYVKGHELLLYSTPDAAKTPTAPLSGLDLLGGLLGAVLLISVVWFAQAPTYWTSRAAQLFGNVWGLLGSLVFGLLAAIGGVYLLFACTLPVGLAKLAKLRWARPASRYLPLMIIVRRLRANRHSLWLTTALTTVTLTVIGGAAVLYQFGQTVVAQNIAQPIVATASGQRLVAQTLAKTPGVTTTPLATKLVAGKVRLRLRSAHDRLEKNLYQVIAQSDYQRIRRQQSQLPAIAVRQDQAVLLTTAEHLYQVGGLGGFDNTGRSLRLPQIGKRLVIKAITADFPLGSSGYFDRGLVVSDQQYAQITAPVVMIYGTHVRGKLAPALEKPLANSTAMDFVALDQATLAGSKVPTVVAKAPGQDYLGRDAISLRRPALHQMNGVFGFVLFVILMLGAVFMVATASILLLKQLAEARNERAAQVTLRRLGMPQPVLTRVIYTQIMVIFALPLGVGAGGAALLIKGLKDALGGHPSQVAGAVFGVYTLVYLVFAWVTAARIDRQARR</sequence>
<feature type="transmembrane region" description="Helical" evidence="6">
    <location>
        <begin position="58"/>
        <end position="78"/>
    </location>
</feature>
<dbReference type="Pfam" id="PF02687">
    <property type="entry name" value="FtsX"/>
    <property type="match status" value="1"/>
</dbReference>
<proteinExistence type="predicted"/>
<dbReference type="EMBL" id="JBHTON010000005">
    <property type="protein sequence ID" value="MFD1484124.1"/>
    <property type="molecule type" value="Genomic_DNA"/>
</dbReference>
<keyword evidence="3 6" id="KW-0812">Transmembrane</keyword>
<name>A0ABW4E3M8_9LACO</name>
<evidence type="ECO:0000256" key="5">
    <source>
        <dbReference type="ARBA" id="ARBA00023136"/>
    </source>
</evidence>
<keyword evidence="9" id="KW-1185">Reference proteome</keyword>
<reference evidence="9" key="1">
    <citation type="journal article" date="2019" name="Int. J. Syst. Evol. Microbiol.">
        <title>The Global Catalogue of Microorganisms (GCM) 10K type strain sequencing project: providing services to taxonomists for standard genome sequencing and annotation.</title>
        <authorList>
            <consortium name="The Broad Institute Genomics Platform"/>
            <consortium name="The Broad Institute Genome Sequencing Center for Infectious Disease"/>
            <person name="Wu L."/>
            <person name="Ma J."/>
        </authorList>
    </citation>
    <scope>NUCLEOTIDE SEQUENCE [LARGE SCALE GENOMIC DNA]</scope>
    <source>
        <strain evidence="9">CCM 8903</strain>
    </source>
</reference>
<dbReference type="PANTHER" id="PTHR46795:SF3">
    <property type="entry name" value="ABC TRANSPORTER PERMEASE"/>
    <property type="match status" value="1"/>
</dbReference>
<feature type="transmembrane region" description="Helical" evidence="6">
    <location>
        <begin position="241"/>
        <end position="268"/>
    </location>
</feature>
<feature type="transmembrane region" description="Helical" evidence="6">
    <location>
        <begin position="645"/>
        <end position="667"/>
    </location>
</feature>
<evidence type="ECO:0000256" key="2">
    <source>
        <dbReference type="ARBA" id="ARBA00022475"/>
    </source>
</evidence>
<feature type="transmembrane region" description="Helical" evidence="6">
    <location>
        <begin position="111"/>
        <end position="139"/>
    </location>
</feature>
<protein>
    <submittedName>
        <fullName evidence="8">FtsX-like permease family protein</fullName>
    </submittedName>
</protein>
<feature type="domain" description="ABC3 transporter permease C-terminal" evidence="7">
    <location>
        <begin position="62"/>
        <end position="181"/>
    </location>
</feature>
<gene>
    <name evidence="8" type="ORF">ACFQ5J_02635</name>
</gene>
<comment type="caution">
    <text evidence="8">The sequence shown here is derived from an EMBL/GenBank/DDBJ whole genome shotgun (WGS) entry which is preliminary data.</text>
</comment>
<feature type="transmembrane region" description="Helical" evidence="6">
    <location>
        <begin position="300"/>
        <end position="321"/>
    </location>
</feature>
<comment type="subcellular location">
    <subcellularLocation>
        <location evidence="1">Cell membrane</location>
        <topology evidence="1">Multi-pass membrane protein</topology>
    </subcellularLocation>
</comment>
<feature type="transmembrane region" description="Helical" evidence="6">
    <location>
        <begin position="159"/>
        <end position="178"/>
    </location>
</feature>
<keyword evidence="2" id="KW-1003">Cell membrane</keyword>
<evidence type="ECO:0000256" key="3">
    <source>
        <dbReference type="ARBA" id="ARBA00022692"/>
    </source>
</evidence>
<keyword evidence="5 6" id="KW-0472">Membrane</keyword>
<evidence type="ECO:0000313" key="8">
    <source>
        <dbReference type="EMBL" id="MFD1484124.1"/>
    </source>
</evidence>